<gene>
    <name evidence="3" type="ORF">HMPREF9336_00398</name>
</gene>
<dbReference type="Gene3D" id="3.90.640.20">
    <property type="entry name" value="Heat-shock cognate protein, ATPase"/>
    <property type="match status" value="1"/>
</dbReference>
<keyword evidence="4" id="KW-1185">Reference proteome</keyword>
<dbReference type="InterPro" id="IPR037126">
    <property type="entry name" value="PdaC/RsiV-like_sf"/>
</dbReference>
<evidence type="ECO:0000313" key="3">
    <source>
        <dbReference type="EMBL" id="EFV14707.1"/>
    </source>
</evidence>
<keyword evidence="1" id="KW-0732">Signal</keyword>
<evidence type="ECO:0000313" key="4">
    <source>
        <dbReference type="Proteomes" id="UP000004816"/>
    </source>
</evidence>
<organism evidence="3 4">
    <name type="scientific">Segniliparus rugosus (strain ATCC BAA-974 / DSM 45345 / CCUG 50838 / CIP 108380 / JCM 13579 / CDC 945)</name>
    <dbReference type="NCBI Taxonomy" id="679197"/>
    <lineage>
        <taxon>Bacteria</taxon>
        <taxon>Bacillati</taxon>
        <taxon>Actinomycetota</taxon>
        <taxon>Actinomycetes</taxon>
        <taxon>Mycobacteriales</taxon>
        <taxon>Segniliparaceae</taxon>
        <taxon>Segniliparus</taxon>
    </lineage>
</organism>
<feature type="chain" id="PRO_5003202544" description="DUF3298 domain-containing protein" evidence="1">
    <location>
        <begin position="25"/>
        <end position="240"/>
    </location>
</feature>
<evidence type="ECO:0000256" key="1">
    <source>
        <dbReference type="SAM" id="SignalP"/>
    </source>
</evidence>
<protein>
    <recommendedName>
        <fullName evidence="2">DUF3298 domain-containing protein</fullName>
    </recommendedName>
</protein>
<dbReference type="InterPro" id="IPR021729">
    <property type="entry name" value="DUF3298"/>
</dbReference>
<reference evidence="3 4" key="1">
    <citation type="journal article" date="2011" name="Stand. Genomic Sci.">
        <title>High quality draft genome sequence of Segniliparus rugosus CDC 945(T)= (ATCC BAA-974(T)).</title>
        <authorList>
            <person name="Earl A.M."/>
            <person name="Desjardins C.A."/>
            <person name="Fitzgerald M.G."/>
            <person name="Arachchi H.M."/>
            <person name="Zeng Q."/>
            <person name="Mehta T."/>
            <person name="Griggs A."/>
            <person name="Birren B.W."/>
            <person name="Toney N.C."/>
            <person name="Carr J."/>
            <person name="Posey J."/>
            <person name="Butler W.R."/>
        </authorList>
    </citation>
    <scope>NUCLEOTIDE SEQUENCE [LARGE SCALE GENOMIC DNA]</scope>
    <source>
        <strain evidence="4">ATCC BAA-974 / DSM 45345 / CCUG 50838 / CIP 108380 / JCM 13579 / CDC 945</strain>
    </source>
</reference>
<name>E5XLM9_SEGRC</name>
<feature type="signal peptide" evidence="1">
    <location>
        <begin position="1"/>
        <end position="24"/>
    </location>
</feature>
<dbReference type="Gene3D" id="3.30.565.40">
    <property type="entry name" value="Fervidobacterium nodosum Rt17-B1 like"/>
    <property type="match status" value="1"/>
</dbReference>
<sequence length="240" mass="25569">MGKRRAGWLAFALLAGLGLAPAEADPLGCSARAGSWDAAQSRCVVRVSASAYTESVQVPLDLDPPVQQAADDELAALRATFEHDAARATPDRPFSLSETYEQIPGPDGVTNIVMTVFAEVGAYHPVAGYRTLVFKGDRRIGLADLFPDVASALRAVSPIVQADLERKLLAGRPVEASDPLELNIVQGLGADPEHYQHFVLAPGEVRFLFLPYQVACYAAGPQTGHVPFGQIRDVLAPGLI</sequence>
<dbReference type="HOGENOM" id="CLU_080703_0_0_11"/>
<dbReference type="RefSeq" id="WP_007467341.1">
    <property type="nucleotide sequence ID" value="NZ_KI391954.1"/>
</dbReference>
<dbReference type="STRING" id="679197.HMPREF9336_00398"/>
<dbReference type="AlphaFoldDB" id="E5XLM9"/>
<dbReference type="OrthoDB" id="4696640at2"/>
<evidence type="ECO:0000259" key="2">
    <source>
        <dbReference type="Pfam" id="PF11738"/>
    </source>
</evidence>
<dbReference type="EMBL" id="ACZI02000003">
    <property type="protein sequence ID" value="EFV14707.1"/>
    <property type="molecule type" value="Genomic_DNA"/>
</dbReference>
<feature type="domain" description="DUF3298" evidence="2">
    <location>
        <begin position="143"/>
        <end position="228"/>
    </location>
</feature>
<accession>E5XLM9</accession>
<dbReference type="Proteomes" id="UP000004816">
    <property type="component" value="Unassembled WGS sequence"/>
</dbReference>
<comment type="caution">
    <text evidence="3">The sequence shown here is derived from an EMBL/GenBank/DDBJ whole genome shotgun (WGS) entry which is preliminary data.</text>
</comment>
<dbReference type="Pfam" id="PF11738">
    <property type="entry name" value="DUF3298"/>
    <property type="match status" value="1"/>
</dbReference>
<proteinExistence type="predicted"/>